<evidence type="ECO:0000313" key="2">
    <source>
        <dbReference type="EMBL" id="MDU0204600.1"/>
    </source>
</evidence>
<evidence type="ECO:0000313" key="3">
    <source>
        <dbReference type="Proteomes" id="UP001260980"/>
    </source>
</evidence>
<feature type="chain" id="PRO_5047455139" description="Sporulation lipoprotein YhcN/YlaJ" evidence="1">
    <location>
        <begin position="20"/>
        <end position="137"/>
    </location>
</feature>
<evidence type="ECO:0000256" key="1">
    <source>
        <dbReference type="SAM" id="SignalP"/>
    </source>
</evidence>
<sequence length="137" mass="15304">MFKGMRRLTIAILLTVSLAGCGINSSNKNPPQTDTGNYKAQNYKRDGYLGITNVNPNDPLNPTYHHYEDDSNLMKNVLAQFQGIEKSNIAINGPNARVKIKAKSNLTAAQVEELRSQVQNAFDTNMPRYKTTVKMSR</sequence>
<dbReference type="EMBL" id="JAWCUD010000010">
    <property type="protein sequence ID" value="MDU0204600.1"/>
    <property type="molecule type" value="Genomic_DNA"/>
</dbReference>
<proteinExistence type="predicted"/>
<organism evidence="2 3">
    <name type="scientific">Paenibacillus violae</name>
    <dbReference type="NCBI Taxonomy" id="3077234"/>
    <lineage>
        <taxon>Bacteria</taxon>
        <taxon>Bacillati</taxon>
        <taxon>Bacillota</taxon>
        <taxon>Bacilli</taxon>
        <taxon>Bacillales</taxon>
        <taxon>Paenibacillaceae</taxon>
        <taxon>Paenibacillus</taxon>
    </lineage>
</organism>
<name>A0ABU3RJZ0_9BACL</name>
<feature type="signal peptide" evidence="1">
    <location>
        <begin position="1"/>
        <end position="19"/>
    </location>
</feature>
<keyword evidence="1" id="KW-0732">Signal</keyword>
<dbReference type="Proteomes" id="UP001260980">
    <property type="component" value="Unassembled WGS sequence"/>
</dbReference>
<comment type="caution">
    <text evidence="2">The sequence shown here is derived from an EMBL/GenBank/DDBJ whole genome shotgun (WGS) entry which is preliminary data.</text>
</comment>
<evidence type="ECO:0008006" key="4">
    <source>
        <dbReference type="Google" id="ProtNLM"/>
    </source>
</evidence>
<accession>A0ABU3RJZ0</accession>
<protein>
    <recommendedName>
        <fullName evidence="4">Sporulation lipoprotein YhcN/YlaJ</fullName>
    </recommendedName>
</protein>
<dbReference type="PROSITE" id="PS51257">
    <property type="entry name" value="PROKAR_LIPOPROTEIN"/>
    <property type="match status" value="1"/>
</dbReference>
<reference evidence="2 3" key="1">
    <citation type="submission" date="2023-10" db="EMBL/GenBank/DDBJ databases">
        <title>Paenibacillus strain PFR10 Genome sequencing and assembly.</title>
        <authorList>
            <person name="Kim I."/>
        </authorList>
    </citation>
    <scope>NUCLEOTIDE SEQUENCE [LARGE SCALE GENOMIC DNA]</scope>
    <source>
        <strain evidence="2 3">PFR10</strain>
    </source>
</reference>
<gene>
    <name evidence="2" type="ORF">RQP52_26260</name>
</gene>
<dbReference type="RefSeq" id="WP_315954577.1">
    <property type="nucleotide sequence ID" value="NZ_JAWCUD010000010.1"/>
</dbReference>
<keyword evidence="3" id="KW-1185">Reference proteome</keyword>